<protein>
    <recommendedName>
        <fullName evidence="2">Toluene tolerance protein</fullName>
    </recommendedName>
</protein>
<dbReference type="PANTHER" id="PTHR36573">
    <property type="entry name" value="INTERMEMBRANE PHOSPHOLIPID TRANSPORT SYSTEM BINDING PROTEIN MLAC"/>
    <property type="match status" value="1"/>
</dbReference>
<dbReference type="PANTHER" id="PTHR36573:SF1">
    <property type="entry name" value="INTERMEMBRANE PHOSPHOLIPID TRANSPORT SYSTEM BINDING PROTEIN MLAC"/>
    <property type="match status" value="1"/>
</dbReference>
<sequence length="201" mass="23482">MKTTLIKYIFIILFQFILFSELQAESAHEYVTKIHDDIIEVIKSEQETFDKDPDGFVESIGDALSPLVDFKRISQMVMGKYYKQASAKQRDQFKIIFRSTLLNTYAKTLAEFRNEEIKVLPPKGLLTKNNRQKVYLEIVTDTKIYPGVYSMYLDSNFDWKLINIIINGVNLGVTFRNQFYALMEKNSLDIDIVIEKWTSSF</sequence>
<reference evidence="1" key="1">
    <citation type="submission" date="2018-05" db="EMBL/GenBank/DDBJ databases">
        <authorList>
            <person name="Lanie J.A."/>
            <person name="Ng W.-L."/>
            <person name="Kazmierczak K.M."/>
            <person name="Andrzejewski T.M."/>
            <person name="Davidsen T.M."/>
            <person name="Wayne K.J."/>
            <person name="Tettelin H."/>
            <person name="Glass J.I."/>
            <person name="Rusch D."/>
            <person name="Podicherti R."/>
            <person name="Tsui H.-C.T."/>
            <person name="Winkler M.E."/>
        </authorList>
    </citation>
    <scope>NUCLEOTIDE SEQUENCE</scope>
</reference>
<dbReference type="InterPro" id="IPR008869">
    <property type="entry name" value="MlaC/ttg2D"/>
</dbReference>
<dbReference type="InterPro" id="IPR042245">
    <property type="entry name" value="Tgt2/MlaC_sf"/>
</dbReference>
<dbReference type="AlphaFoldDB" id="A0A382ELY9"/>
<dbReference type="EMBL" id="UINC01045087">
    <property type="protein sequence ID" value="SVB51409.1"/>
    <property type="molecule type" value="Genomic_DNA"/>
</dbReference>
<organism evidence="1">
    <name type="scientific">marine metagenome</name>
    <dbReference type="NCBI Taxonomy" id="408172"/>
    <lineage>
        <taxon>unclassified sequences</taxon>
        <taxon>metagenomes</taxon>
        <taxon>ecological metagenomes</taxon>
    </lineage>
</organism>
<evidence type="ECO:0008006" key="2">
    <source>
        <dbReference type="Google" id="ProtNLM"/>
    </source>
</evidence>
<dbReference type="PIRSF" id="PIRSF004649">
    <property type="entry name" value="MlaC"/>
    <property type="match status" value="1"/>
</dbReference>
<dbReference type="Pfam" id="PF05494">
    <property type="entry name" value="MlaC"/>
    <property type="match status" value="1"/>
</dbReference>
<accession>A0A382ELY9</accession>
<dbReference type="Gene3D" id="3.10.450.710">
    <property type="entry name" value="Tgt2/MlaC"/>
    <property type="match status" value="1"/>
</dbReference>
<proteinExistence type="predicted"/>
<gene>
    <name evidence="1" type="ORF">METZ01_LOCUS204263</name>
</gene>
<name>A0A382ELY9_9ZZZZ</name>
<evidence type="ECO:0000313" key="1">
    <source>
        <dbReference type="EMBL" id="SVB51409.1"/>
    </source>
</evidence>